<evidence type="ECO:0000313" key="2">
    <source>
        <dbReference type="EMBL" id="MBC8757727.1"/>
    </source>
</evidence>
<sequence length="508" mass="58084">GKSLVLYYISDSENIETDLRSYLQERLPSYMLPSYYHSMDRFPLTANGKLDREGFPEISITAHATSGHGYVAPRNERETAIVTIWQSVLSQEKVGVKDDYFLLGGNSISAIKLLNEYHKQFGVRISVQDLFEHSILEDHVLLLSNTVQTDYNPIPKVAIAESYPLSNSQLRLWYASQLESNSVAYNMFSSVVLDRSYDIKSFEKAIHYTVDRHESLRTIFKEDAQGNLGQVILSREALEFTVDHKDYRNEENPQAAADAYIASLNYKVFDLSTGPLLRVSLLRISEHTYIFYSAMHHIISDGWSMELLSRDIFGYYKSFASGETPTEAPLRIQYKDYAVWQQAELAGNTEFDTAKDYWLDRLSGELPLIDLPNQKLRPKFKSSNGKYLHTYIDAGLLQQMNTYVSDTDGSLFMLVLSLLNTTLYRYTASKDIIIGSPVAGRNHPDLENQIGFYVNNLAMRTRLDPEASFNELYEKVKHNVLSDFAHQQYPFDTLVEELGLQYDASRTP</sequence>
<dbReference type="RefSeq" id="WP_235983025.1">
    <property type="nucleotide sequence ID" value="NZ_JACGWS010000036.1"/>
</dbReference>
<dbReference type="InterPro" id="IPR001242">
    <property type="entry name" value="Condensation_dom"/>
</dbReference>
<proteinExistence type="predicted"/>
<dbReference type="InterPro" id="IPR045851">
    <property type="entry name" value="AMP-bd_C_sf"/>
</dbReference>
<feature type="non-terminal residue" evidence="2">
    <location>
        <position position="508"/>
    </location>
</feature>
<dbReference type="InterPro" id="IPR009081">
    <property type="entry name" value="PP-bd_ACP"/>
</dbReference>
<reference evidence="2 3" key="1">
    <citation type="submission" date="2020-07" db="EMBL/GenBank/DDBJ databases">
        <title>Description of Kordia aestuariivivens sp. nov., isolated from a tidal flat.</title>
        <authorList>
            <person name="Park S."/>
            <person name="Yoon J.-H."/>
        </authorList>
    </citation>
    <scope>NUCLEOTIDE SEQUENCE [LARGE SCALE GENOMIC DNA]</scope>
    <source>
        <strain evidence="2 3">YSTF-M3</strain>
    </source>
</reference>
<dbReference type="PANTHER" id="PTHR45527">
    <property type="entry name" value="NONRIBOSOMAL PEPTIDE SYNTHETASE"/>
    <property type="match status" value="1"/>
</dbReference>
<protein>
    <recommendedName>
        <fullName evidence="1">Carrier domain-containing protein</fullName>
    </recommendedName>
</protein>
<dbReference type="CDD" id="cd19531">
    <property type="entry name" value="LCL_NRPS-like"/>
    <property type="match status" value="1"/>
</dbReference>
<dbReference type="EMBL" id="JACGWS010000036">
    <property type="protein sequence ID" value="MBC8757727.1"/>
    <property type="molecule type" value="Genomic_DNA"/>
</dbReference>
<gene>
    <name evidence="2" type="ORF">H2O64_23895</name>
</gene>
<dbReference type="Pfam" id="PF00550">
    <property type="entry name" value="PP-binding"/>
    <property type="match status" value="1"/>
</dbReference>
<dbReference type="SUPFAM" id="SSF47336">
    <property type="entry name" value="ACP-like"/>
    <property type="match status" value="1"/>
</dbReference>
<evidence type="ECO:0000259" key="1">
    <source>
        <dbReference type="PROSITE" id="PS50075"/>
    </source>
</evidence>
<evidence type="ECO:0000313" key="3">
    <source>
        <dbReference type="Proteomes" id="UP000619238"/>
    </source>
</evidence>
<dbReference type="PROSITE" id="PS50075">
    <property type="entry name" value="CARRIER"/>
    <property type="match status" value="1"/>
</dbReference>
<comment type="caution">
    <text evidence="2">The sequence shown here is derived from an EMBL/GenBank/DDBJ whole genome shotgun (WGS) entry which is preliminary data.</text>
</comment>
<dbReference type="Gene3D" id="3.30.300.30">
    <property type="match status" value="1"/>
</dbReference>
<dbReference type="Proteomes" id="UP000619238">
    <property type="component" value="Unassembled WGS sequence"/>
</dbReference>
<dbReference type="Pfam" id="PF00668">
    <property type="entry name" value="Condensation"/>
    <property type="match status" value="1"/>
</dbReference>
<dbReference type="SUPFAM" id="SSF56801">
    <property type="entry name" value="Acetyl-CoA synthetase-like"/>
    <property type="match status" value="1"/>
</dbReference>
<dbReference type="Gene3D" id="1.10.1200.10">
    <property type="entry name" value="ACP-like"/>
    <property type="match status" value="1"/>
</dbReference>
<name>A0ABR7QGN1_9FLAO</name>
<feature type="domain" description="Carrier" evidence="1">
    <location>
        <begin position="72"/>
        <end position="147"/>
    </location>
</feature>
<dbReference type="Gene3D" id="3.30.559.30">
    <property type="entry name" value="Nonribosomal peptide synthetase, condensation domain"/>
    <property type="match status" value="1"/>
</dbReference>
<accession>A0ABR7QGN1</accession>
<dbReference type="SUPFAM" id="SSF52777">
    <property type="entry name" value="CoA-dependent acyltransferases"/>
    <property type="match status" value="2"/>
</dbReference>
<dbReference type="Gene3D" id="3.30.559.10">
    <property type="entry name" value="Chloramphenicol acetyltransferase-like domain"/>
    <property type="match status" value="1"/>
</dbReference>
<dbReference type="PANTHER" id="PTHR45527:SF1">
    <property type="entry name" value="FATTY ACID SYNTHASE"/>
    <property type="match status" value="1"/>
</dbReference>
<organism evidence="2 3">
    <name type="scientific">Kordia aestuariivivens</name>
    <dbReference type="NCBI Taxonomy" id="2759037"/>
    <lineage>
        <taxon>Bacteria</taxon>
        <taxon>Pseudomonadati</taxon>
        <taxon>Bacteroidota</taxon>
        <taxon>Flavobacteriia</taxon>
        <taxon>Flavobacteriales</taxon>
        <taxon>Flavobacteriaceae</taxon>
        <taxon>Kordia</taxon>
    </lineage>
</organism>
<keyword evidence="3" id="KW-1185">Reference proteome</keyword>
<dbReference type="InterPro" id="IPR036736">
    <property type="entry name" value="ACP-like_sf"/>
</dbReference>
<feature type="non-terminal residue" evidence="2">
    <location>
        <position position="1"/>
    </location>
</feature>
<dbReference type="InterPro" id="IPR023213">
    <property type="entry name" value="CAT-like_dom_sf"/>
</dbReference>